<dbReference type="Proteomes" id="UP001595617">
    <property type="component" value="Unassembled WGS sequence"/>
</dbReference>
<gene>
    <name evidence="1" type="ORF">ACFOOG_13030</name>
</gene>
<reference evidence="2" key="1">
    <citation type="journal article" date="2019" name="Int. J. Syst. Evol. Microbiol.">
        <title>The Global Catalogue of Microorganisms (GCM) 10K type strain sequencing project: providing services to taxonomists for standard genome sequencing and annotation.</title>
        <authorList>
            <consortium name="The Broad Institute Genomics Platform"/>
            <consortium name="The Broad Institute Genome Sequencing Center for Infectious Disease"/>
            <person name="Wu L."/>
            <person name="Ma J."/>
        </authorList>
    </citation>
    <scope>NUCLEOTIDE SEQUENCE [LARGE SCALE GENOMIC DNA]</scope>
    <source>
        <strain evidence="2">IBRC 10765</strain>
    </source>
</reference>
<sequence length="102" mass="11860">MSRFTTYPSVPSLTIEFRLRFDGCHSALERTQRFAPMLRYWGKQSHIAIVDDTRQCDIEHLNVTVMILGIDTASARRDADTLLDWVERNLNGWIEDFEITAN</sequence>
<protein>
    <recommendedName>
        <fullName evidence="3">DUF503 domain-containing protein</fullName>
    </recommendedName>
</protein>
<proteinExistence type="predicted"/>
<dbReference type="RefSeq" id="WP_380697216.1">
    <property type="nucleotide sequence ID" value="NZ_JBHRYR010000003.1"/>
</dbReference>
<dbReference type="EMBL" id="JBHRYR010000003">
    <property type="protein sequence ID" value="MFC3853760.1"/>
    <property type="molecule type" value="Genomic_DNA"/>
</dbReference>
<evidence type="ECO:0000313" key="1">
    <source>
        <dbReference type="EMBL" id="MFC3853760.1"/>
    </source>
</evidence>
<comment type="caution">
    <text evidence="1">The sequence shown here is derived from an EMBL/GenBank/DDBJ whole genome shotgun (WGS) entry which is preliminary data.</text>
</comment>
<evidence type="ECO:0008006" key="3">
    <source>
        <dbReference type="Google" id="ProtNLM"/>
    </source>
</evidence>
<name>A0ABV7ZZR5_9GAMM</name>
<evidence type="ECO:0000313" key="2">
    <source>
        <dbReference type="Proteomes" id="UP001595617"/>
    </source>
</evidence>
<accession>A0ABV7ZZR5</accession>
<keyword evidence="2" id="KW-1185">Reference proteome</keyword>
<organism evidence="1 2">
    <name type="scientific">Saccharospirillum mangrovi</name>
    <dbReference type="NCBI Taxonomy" id="2161747"/>
    <lineage>
        <taxon>Bacteria</taxon>
        <taxon>Pseudomonadati</taxon>
        <taxon>Pseudomonadota</taxon>
        <taxon>Gammaproteobacteria</taxon>
        <taxon>Oceanospirillales</taxon>
        <taxon>Saccharospirillaceae</taxon>
        <taxon>Saccharospirillum</taxon>
    </lineage>
</organism>